<protein>
    <recommendedName>
        <fullName evidence="2">Glycosyl hydrolase-like 10 domain-containing protein</fullName>
    </recommendedName>
</protein>
<dbReference type="PANTHER" id="PTHR43405:SF1">
    <property type="entry name" value="GLYCOSYL HYDROLASE DIGH"/>
    <property type="match status" value="1"/>
</dbReference>
<evidence type="ECO:0000313" key="4">
    <source>
        <dbReference type="Proteomes" id="UP000002384"/>
    </source>
</evidence>
<dbReference type="InterPro" id="IPR003790">
    <property type="entry name" value="GHL10"/>
</dbReference>
<keyword evidence="4" id="KW-1185">Reference proteome</keyword>
<feature type="domain" description="Glycosyl hydrolase-like 10" evidence="2">
    <location>
        <begin position="118"/>
        <end position="258"/>
    </location>
</feature>
<dbReference type="eggNOG" id="COG1649">
    <property type="taxonomic scope" value="Bacteria"/>
</dbReference>
<name>B7K9P9_GLOC7</name>
<keyword evidence="1" id="KW-0732">Signal</keyword>
<dbReference type="Proteomes" id="UP000002384">
    <property type="component" value="Chromosome"/>
</dbReference>
<gene>
    <name evidence="3" type="ordered locus">PCC7424_1578</name>
</gene>
<dbReference type="STRING" id="65393.PCC7424_1578"/>
<evidence type="ECO:0000259" key="2">
    <source>
        <dbReference type="Pfam" id="PF02638"/>
    </source>
</evidence>
<dbReference type="AlphaFoldDB" id="B7K9P9"/>
<dbReference type="Gene3D" id="3.20.20.80">
    <property type="entry name" value="Glycosidases"/>
    <property type="match status" value="1"/>
</dbReference>
<dbReference type="KEGG" id="cyc:PCC7424_1578"/>
<organism evidence="3 4">
    <name type="scientific">Gloeothece citriformis (strain PCC 7424)</name>
    <name type="common">Cyanothece sp. (strain PCC 7424)</name>
    <dbReference type="NCBI Taxonomy" id="65393"/>
    <lineage>
        <taxon>Bacteria</taxon>
        <taxon>Bacillati</taxon>
        <taxon>Cyanobacteriota</taxon>
        <taxon>Cyanophyceae</taxon>
        <taxon>Oscillatoriophycideae</taxon>
        <taxon>Chroococcales</taxon>
        <taxon>Aphanothecaceae</taxon>
        <taxon>Gloeothece</taxon>
        <taxon>Gloeothece citriformis</taxon>
    </lineage>
</organism>
<evidence type="ECO:0000313" key="3">
    <source>
        <dbReference type="EMBL" id="ACK70017.1"/>
    </source>
</evidence>
<sequence length="497" mass="56230">MNKTALSHRVRRSLIAGLLTGSSFMGQCWYPQPSQAAINAYCQLTPQEASTKENLLQTALKGNVEAEKDYDALVRKHAELLQRCRNQTWPQEQAIWLRLYPCDVRPGSIDAVLDRIVNKGYNTVYLEVFYDSQVLLPPNDNPTEWDTVVRTPGAENVDLLAETIKKGRERGLKIYAWLFTLNFGYVYSQRPDRQDVLARNGTGQTSVSYVHDQSQGFIDPYHPQAQRDYAQLVNAILKRQPDGVLFDYVRYPRGTGAKSAAGQVKDLWIYGSASRQALYDRALNNKGRALIERYVTQGYITANDIVAVDNLYPEEGSPLWQGRTPPPNEMQSTASARFERLRYELWYLAVAHAAQGVVNFLTMATTPVQRRGLVAGAVFFPDGNQIVGETGFDSRLQPWDKFPPSIEWHPMSYGICGNPSCIVQQVKRVTGMAPQQVKIIPALAGLWGRDYDKRPSLEEQMRAIRSAAPQINSISHFSFSWQEPDIENERRSCQFNI</sequence>
<proteinExistence type="predicted"/>
<dbReference type="HOGENOM" id="CLU_039913_0_0_3"/>
<dbReference type="PANTHER" id="PTHR43405">
    <property type="entry name" value="GLYCOSYL HYDROLASE DIGH"/>
    <property type="match status" value="1"/>
</dbReference>
<evidence type="ECO:0000256" key="1">
    <source>
        <dbReference type="ARBA" id="ARBA00022729"/>
    </source>
</evidence>
<dbReference type="SUPFAM" id="SSF51445">
    <property type="entry name" value="(Trans)glycosidases"/>
    <property type="match status" value="1"/>
</dbReference>
<dbReference type="InterPro" id="IPR017853">
    <property type="entry name" value="GH"/>
</dbReference>
<dbReference type="EMBL" id="CP001291">
    <property type="protein sequence ID" value="ACK70017.1"/>
    <property type="molecule type" value="Genomic_DNA"/>
</dbReference>
<accession>B7K9P9</accession>
<dbReference type="Pfam" id="PF02638">
    <property type="entry name" value="GHL10"/>
    <property type="match status" value="1"/>
</dbReference>
<dbReference type="InterPro" id="IPR052177">
    <property type="entry name" value="Divisome_Glycosyl_Hydrolase"/>
</dbReference>
<reference evidence="4" key="1">
    <citation type="journal article" date="2011" name="MBio">
        <title>Novel metabolic attributes of the genus Cyanothece, comprising a group of unicellular nitrogen-fixing Cyanobacteria.</title>
        <authorList>
            <person name="Bandyopadhyay A."/>
            <person name="Elvitigala T."/>
            <person name="Welsh E."/>
            <person name="Stockel J."/>
            <person name="Liberton M."/>
            <person name="Min H."/>
            <person name="Sherman L.A."/>
            <person name="Pakrasi H.B."/>
        </authorList>
    </citation>
    <scope>NUCLEOTIDE SEQUENCE [LARGE SCALE GENOMIC DNA]</scope>
    <source>
        <strain evidence="4">PCC 7424</strain>
    </source>
</reference>